<dbReference type="Pfam" id="PF04230">
    <property type="entry name" value="PS_pyruv_trans"/>
    <property type="match status" value="1"/>
</dbReference>
<evidence type="ECO:0000259" key="1">
    <source>
        <dbReference type="Pfam" id="PF04230"/>
    </source>
</evidence>
<proteinExistence type="predicted"/>
<accession>A0ABP9B4X9</accession>
<dbReference type="Proteomes" id="UP001499959">
    <property type="component" value="Unassembled WGS sequence"/>
</dbReference>
<protein>
    <recommendedName>
        <fullName evidence="1">Polysaccharide pyruvyl transferase domain-containing protein</fullName>
    </recommendedName>
</protein>
<reference evidence="3" key="1">
    <citation type="journal article" date="2019" name="Int. J. Syst. Evol. Microbiol.">
        <title>The Global Catalogue of Microorganisms (GCM) 10K type strain sequencing project: providing services to taxonomists for standard genome sequencing and annotation.</title>
        <authorList>
            <consortium name="The Broad Institute Genomics Platform"/>
            <consortium name="The Broad Institute Genome Sequencing Center for Infectious Disease"/>
            <person name="Wu L."/>
            <person name="Ma J."/>
        </authorList>
    </citation>
    <scope>NUCLEOTIDE SEQUENCE [LARGE SCALE GENOMIC DNA]</scope>
    <source>
        <strain evidence="3">JCM 18204</strain>
    </source>
</reference>
<keyword evidence="3" id="KW-1185">Reference proteome</keyword>
<feature type="domain" description="Polysaccharide pyruvyl transferase" evidence="1">
    <location>
        <begin position="118"/>
        <end position="182"/>
    </location>
</feature>
<dbReference type="RefSeq" id="WP_345302664.1">
    <property type="nucleotide sequence ID" value="NZ_BAABJE010000005.1"/>
</dbReference>
<comment type="caution">
    <text evidence="2">The sequence shown here is derived from an EMBL/GenBank/DDBJ whole genome shotgun (WGS) entry which is preliminary data.</text>
</comment>
<dbReference type="EMBL" id="BAABJE010000005">
    <property type="protein sequence ID" value="GAA4790475.1"/>
    <property type="molecule type" value="Genomic_DNA"/>
</dbReference>
<dbReference type="InterPro" id="IPR007345">
    <property type="entry name" value="Polysacch_pyruvyl_Trfase"/>
</dbReference>
<evidence type="ECO:0000313" key="2">
    <source>
        <dbReference type="EMBL" id="GAA4790475.1"/>
    </source>
</evidence>
<gene>
    <name evidence="2" type="ORF">GCM10023307_14740</name>
</gene>
<name>A0ABP9B4X9_9GAMM</name>
<evidence type="ECO:0000313" key="3">
    <source>
        <dbReference type="Proteomes" id="UP001499959"/>
    </source>
</evidence>
<sequence length="302" mass="32859">MKLRYCKLATGNFGDDVNVVLWPELFPDLEMRHPDAHLYGVGTLLGGSRPEGPKYVLGSGCGYRGRPALDDSWKVYWVRGPRTAERCGVDPALGLGDGAVLWPGLRRTCAPVPGRVGLVPHHKSYDGADWDAIARDAGLVPIDPRQSPEAVTAALAGCERVLTESLHGAIFADALGIPWRAVVLARRFNDFKWQDWLDTLGLTLDAAEVHVELQRALPQTKALGNRMARATGFGGREARNHLRPVRAATAADIARVTDELRAFAADADRFVVSDPARRAAQLSAMRERCARFAQDCGLTFAG</sequence>
<organism evidence="2 3">
    <name type="scientific">Lysobacter hankyongensis</name>
    <dbReference type="NCBI Taxonomy" id="1176535"/>
    <lineage>
        <taxon>Bacteria</taxon>
        <taxon>Pseudomonadati</taxon>
        <taxon>Pseudomonadota</taxon>
        <taxon>Gammaproteobacteria</taxon>
        <taxon>Lysobacterales</taxon>
        <taxon>Lysobacteraceae</taxon>
        <taxon>Lysobacter</taxon>
    </lineage>
</organism>